<evidence type="ECO:0000313" key="14">
    <source>
        <dbReference type="Proteomes" id="UP000177445"/>
    </source>
</evidence>
<dbReference type="PANTHER" id="PTHR44936">
    <property type="entry name" value="SENSOR PROTEIN CREC"/>
    <property type="match status" value="1"/>
</dbReference>
<evidence type="ECO:0000256" key="7">
    <source>
        <dbReference type="ARBA" id="ARBA00022741"/>
    </source>
</evidence>
<dbReference type="CDD" id="cd06225">
    <property type="entry name" value="HAMP"/>
    <property type="match status" value="1"/>
</dbReference>
<dbReference type="RefSeq" id="WP_070965043.1">
    <property type="nucleotide sequence ID" value="NZ_CP017715.1"/>
</dbReference>
<comment type="subcellular location">
    <subcellularLocation>
        <location evidence="2">Cell membrane</location>
        <topology evidence="2">Multi-pass membrane protein</topology>
    </subcellularLocation>
</comment>
<dbReference type="SMART" id="SM00388">
    <property type="entry name" value="HisKA"/>
    <property type="match status" value="1"/>
</dbReference>
<dbReference type="SUPFAM" id="SSF158472">
    <property type="entry name" value="HAMP domain-like"/>
    <property type="match status" value="1"/>
</dbReference>
<keyword evidence="7" id="KW-0547">Nucleotide-binding</keyword>
<evidence type="ECO:0000256" key="9">
    <source>
        <dbReference type="ARBA" id="ARBA00022840"/>
    </source>
</evidence>
<dbReference type="InterPro" id="IPR003661">
    <property type="entry name" value="HisK_dim/P_dom"/>
</dbReference>
<dbReference type="GO" id="GO:0005886">
    <property type="term" value="C:plasma membrane"/>
    <property type="evidence" value="ECO:0007669"/>
    <property type="project" value="UniProtKB-SubCell"/>
</dbReference>
<keyword evidence="14" id="KW-1185">Reference proteome</keyword>
<dbReference type="OrthoDB" id="9804645at2"/>
<dbReference type="InterPro" id="IPR005467">
    <property type="entry name" value="His_kinase_dom"/>
</dbReference>
<dbReference type="Gene3D" id="1.10.8.500">
    <property type="entry name" value="HAMP domain in histidine kinase"/>
    <property type="match status" value="1"/>
</dbReference>
<proteinExistence type="predicted"/>
<keyword evidence="10" id="KW-0812">Transmembrane</keyword>
<dbReference type="InterPro" id="IPR003660">
    <property type="entry name" value="HAMP_dom"/>
</dbReference>
<dbReference type="STRING" id="1874317.BKP64_01475"/>
<evidence type="ECO:0000256" key="10">
    <source>
        <dbReference type="SAM" id="Phobius"/>
    </source>
</evidence>
<dbReference type="Gene3D" id="1.10.287.130">
    <property type="match status" value="1"/>
</dbReference>
<dbReference type="PANTHER" id="PTHR44936:SF10">
    <property type="entry name" value="SENSOR PROTEIN RSTB"/>
    <property type="match status" value="1"/>
</dbReference>
<dbReference type="CDD" id="cd00082">
    <property type="entry name" value="HisKA"/>
    <property type="match status" value="1"/>
</dbReference>
<dbReference type="PROSITE" id="PS50109">
    <property type="entry name" value="HIS_KIN"/>
    <property type="match status" value="1"/>
</dbReference>
<keyword evidence="10" id="KW-0472">Membrane</keyword>
<evidence type="ECO:0000256" key="8">
    <source>
        <dbReference type="ARBA" id="ARBA00022777"/>
    </source>
</evidence>
<evidence type="ECO:0000259" key="11">
    <source>
        <dbReference type="PROSITE" id="PS50109"/>
    </source>
</evidence>
<dbReference type="PROSITE" id="PS50885">
    <property type="entry name" value="HAMP"/>
    <property type="match status" value="1"/>
</dbReference>
<dbReference type="PRINTS" id="PR00344">
    <property type="entry name" value="BCTRLSENSOR"/>
</dbReference>
<evidence type="ECO:0000259" key="12">
    <source>
        <dbReference type="PROSITE" id="PS50885"/>
    </source>
</evidence>
<evidence type="ECO:0000256" key="2">
    <source>
        <dbReference type="ARBA" id="ARBA00004651"/>
    </source>
</evidence>
<dbReference type="InterPro" id="IPR036097">
    <property type="entry name" value="HisK_dim/P_sf"/>
</dbReference>
<comment type="catalytic activity">
    <reaction evidence="1">
        <text>ATP + protein L-histidine = ADP + protein N-phospho-L-histidine.</text>
        <dbReference type="EC" id="2.7.13.3"/>
    </reaction>
</comment>
<dbReference type="SMART" id="SM00387">
    <property type="entry name" value="HATPase_c"/>
    <property type="match status" value="1"/>
</dbReference>
<evidence type="ECO:0000256" key="5">
    <source>
        <dbReference type="ARBA" id="ARBA00022553"/>
    </source>
</evidence>
<gene>
    <name evidence="13" type="ORF">BKP64_01475</name>
</gene>
<dbReference type="AlphaFoldDB" id="A0A1D9GH72"/>
<keyword evidence="5" id="KW-0597">Phosphoprotein</keyword>
<dbReference type="InterPro" id="IPR004358">
    <property type="entry name" value="Sig_transdc_His_kin-like_C"/>
</dbReference>
<dbReference type="InterPro" id="IPR003594">
    <property type="entry name" value="HATPase_dom"/>
</dbReference>
<feature type="domain" description="HAMP" evidence="12">
    <location>
        <begin position="161"/>
        <end position="216"/>
    </location>
</feature>
<dbReference type="EMBL" id="CP017715">
    <property type="protein sequence ID" value="AOY86953.1"/>
    <property type="molecule type" value="Genomic_DNA"/>
</dbReference>
<dbReference type="GO" id="GO:0005524">
    <property type="term" value="F:ATP binding"/>
    <property type="evidence" value="ECO:0007669"/>
    <property type="project" value="UniProtKB-KW"/>
</dbReference>
<dbReference type="SUPFAM" id="SSF47384">
    <property type="entry name" value="Homodimeric domain of signal transducing histidine kinase"/>
    <property type="match status" value="1"/>
</dbReference>
<dbReference type="Proteomes" id="UP000177445">
    <property type="component" value="Chromosome"/>
</dbReference>
<organism evidence="13 14">
    <name type="scientific">Marinobacter salinus</name>
    <dbReference type="NCBI Taxonomy" id="1874317"/>
    <lineage>
        <taxon>Bacteria</taxon>
        <taxon>Pseudomonadati</taxon>
        <taxon>Pseudomonadota</taxon>
        <taxon>Gammaproteobacteria</taxon>
        <taxon>Pseudomonadales</taxon>
        <taxon>Marinobacteraceae</taxon>
        <taxon>Marinobacter</taxon>
    </lineage>
</organism>
<dbReference type="SMART" id="SM00304">
    <property type="entry name" value="HAMP"/>
    <property type="match status" value="1"/>
</dbReference>
<reference evidence="13 14" key="1">
    <citation type="submission" date="2016-10" db="EMBL/GenBank/DDBJ databases">
        <title>Marinobacter salinus sp. nov., a moderately halophilic bacterium isolated from a tidal flat environment.</title>
        <authorList>
            <person name="Park S.-J."/>
        </authorList>
    </citation>
    <scope>NUCLEOTIDE SEQUENCE [LARGE SCALE GENOMIC DNA]</scope>
    <source>
        <strain evidence="13 14">Hb8</strain>
    </source>
</reference>
<dbReference type="Pfam" id="PF00672">
    <property type="entry name" value="HAMP"/>
    <property type="match status" value="1"/>
</dbReference>
<dbReference type="Pfam" id="PF02518">
    <property type="entry name" value="HATPase_c"/>
    <property type="match status" value="1"/>
</dbReference>
<dbReference type="Pfam" id="PF00512">
    <property type="entry name" value="HisKA"/>
    <property type="match status" value="1"/>
</dbReference>
<dbReference type="SUPFAM" id="SSF55874">
    <property type="entry name" value="ATPase domain of HSP90 chaperone/DNA topoisomerase II/histidine kinase"/>
    <property type="match status" value="1"/>
</dbReference>
<keyword evidence="10" id="KW-1133">Transmembrane helix</keyword>
<name>A0A1D9GH72_9GAMM</name>
<dbReference type="EC" id="2.7.13.3" evidence="3"/>
<evidence type="ECO:0000256" key="6">
    <source>
        <dbReference type="ARBA" id="ARBA00022679"/>
    </source>
</evidence>
<dbReference type="InterPro" id="IPR036890">
    <property type="entry name" value="HATPase_C_sf"/>
</dbReference>
<feature type="domain" description="Histidine kinase" evidence="11">
    <location>
        <begin position="224"/>
        <end position="437"/>
    </location>
</feature>
<keyword evidence="8 13" id="KW-0418">Kinase</keyword>
<dbReference type="InterPro" id="IPR050980">
    <property type="entry name" value="2C_sensor_his_kinase"/>
</dbReference>
<evidence type="ECO:0000256" key="3">
    <source>
        <dbReference type="ARBA" id="ARBA00012438"/>
    </source>
</evidence>
<evidence type="ECO:0000256" key="1">
    <source>
        <dbReference type="ARBA" id="ARBA00000085"/>
    </source>
</evidence>
<sequence length="439" mass="48947">MKQPMMFPLFWRIFLSIWLAMAITVVASNLASRTLLDRERQAIERQVGLRDLAQQAIQVRENDGRGDAWRFLRAQGERLGLHLILIEQEGDDKRLPSSIRDRMKSGWYPQKPAVIDVADGYRLIAWPRVSGEGWLDPKFFRFIELGLAFVLITLACWWIARVVSRPLKHMESTAQRIAGGNTALRVSEKIAGRRDEVGQLATAFNAMTEQLCSLLERQKHLLRDISHDLRTPLTRQRIAIELASDSGADEQLMGSILRQNERLEAMISQILTLYRVADKGGDFEREAVKPVNLLNHVLQDAADYAEHRGVDCRLLAKAELVNVSVLGDAGLLQRAFDNILQNALDHTPPGKRVQVIASLSEGWVSVSIEDEGPGVEAALLTKLFEPFFRADKSRGGKGWGLGLAIARDIISAHDGEISAANGEVGGLRVTIRLPVFTVS</sequence>
<dbReference type="KEGG" id="msq:BKP64_01475"/>
<dbReference type="Gene3D" id="3.30.565.10">
    <property type="entry name" value="Histidine kinase-like ATPase, C-terminal domain"/>
    <property type="match status" value="1"/>
</dbReference>
<keyword evidence="9" id="KW-0067">ATP-binding</keyword>
<dbReference type="GO" id="GO:0000155">
    <property type="term" value="F:phosphorelay sensor kinase activity"/>
    <property type="evidence" value="ECO:0007669"/>
    <property type="project" value="InterPro"/>
</dbReference>
<keyword evidence="6" id="KW-0808">Transferase</keyword>
<protein>
    <recommendedName>
        <fullName evidence="3">histidine kinase</fullName>
        <ecNumber evidence="3">2.7.13.3</ecNumber>
    </recommendedName>
</protein>
<keyword evidence="4" id="KW-1003">Cell membrane</keyword>
<dbReference type="CDD" id="cd00075">
    <property type="entry name" value="HATPase"/>
    <property type="match status" value="1"/>
</dbReference>
<evidence type="ECO:0000256" key="4">
    <source>
        <dbReference type="ARBA" id="ARBA00022475"/>
    </source>
</evidence>
<feature type="transmembrane region" description="Helical" evidence="10">
    <location>
        <begin position="139"/>
        <end position="160"/>
    </location>
</feature>
<evidence type="ECO:0000313" key="13">
    <source>
        <dbReference type="EMBL" id="AOY86953.1"/>
    </source>
</evidence>
<accession>A0A1D9GH72</accession>